<dbReference type="RefSeq" id="WP_094799732.1">
    <property type="nucleotide sequence ID" value="NZ_NEVN01000005.1"/>
</dbReference>
<dbReference type="InterPro" id="IPR024078">
    <property type="entry name" value="LmbE-like_dom_sf"/>
</dbReference>
<evidence type="ECO:0008006" key="3">
    <source>
        <dbReference type="Google" id="ProtNLM"/>
    </source>
</evidence>
<organism evidence="1 2">
    <name type="scientific">Bordetella genomosp. 5</name>
    <dbReference type="NCBI Taxonomy" id="1395608"/>
    <lineage>
        <taxon>Bacteria</taxon>
        <taxon>Pseudomonadati</taxon>
        <taxon>Pseudomonadota</taxon>
        <taxon>Betaproteobacteria</taxon>
        <taxon>Burkholderiales</taxon>
        <taxon>Alcaligenaceae</taxon>
        <taxon>Bordetella</taxon>
    </lineage>
</organism>
<sequence>MLEFRGVVVISPHYDDALFSCGAALSGFPGATVLTVYSAVPPAGTPPTDWDGRCGFLDPQQAMAVRRAEDGRALALLQAQGRALDMLDPRYGGAGAAPRLRGVLAAALTLLRPQLVLLPLGLAHADQGDVGDAVLAVMPLFAGVQWLAYEELIHRDEPGRMQARLSMLQQRRVSATPTICGGQDHALKQRALAECASQLRGLDASELGGTSVQPERFWRLEALHGKAAASH</sequence>
<protein>
    <recommendedName>
        <fullName evidence="3">PIG-L family deacetylase</fullName>
    </recommendedName>
</protein>
<reference evidence="1 2" key="1">
    <citation type="submission" date="2017-05" db="EMBL/GenBank/DDBJ databases">
        <title>Complete and WGS of Bordetella genogroups.</title>
        <authorList>
            <person name="Spilker T."/>
            <person name="LiPuma J."/>
        </authorList>
    </citation>
    <scope>NUCLEOTIDE SEQUENCE [LARGE SCALE GENOMIC DNA]</scope>
    <source>
        <strain evidence="1 2">AU10456</strain>
    </source>
</reference>
<gene>
    <name evidence="1" type="ORF">CAL25_09605</name>
</gene>
<dbReference type="SUPFAM" id="SSF102588">
    <property type="entry name" value="LmbE-like"/>
    <property type="match status" value="1"/>
</dbReference>
<dbReference type="Gene3D" id="3.40.50.10320">
    <property type="entry name" value="LmbE-like"/>
    <property type="match status" value="1"/>
</dbReference>
<dbReference type="Proteomes" id="UP000216913">
    <property type="component" value="Unassembled WGS sequence"/>
</dbReference>
<evidence type="ECO:0000313" key="1">
    <source>
        <dbReference type="EMBL" id="OZI51777.1"/>
    </source>
</evidence>
<dbReference type="AlphaFoldDB" id="A0A261TR77"/>
<name>A0A261TR77_9BORD</name>
<evidence type="ECO:0000313" key="2">
    <source>
        <dbReference type="Proteomes" id="UP000216913"/>
    </source>
</evidence>
<comment type="caution">
    <text evidence="1">The sequence shown here is derived from an EMBL/GenBank/DDBJ whole genome shotgun (WGS) entry which is preliminary data.</text>
</comment>
<dbReference type="EMBL" id="NEVP01000006">
    <property type="protein sequence ID" value="OZI51777.1"/>
    <property type="molecule type" value="Genomic_DNA"/>
</dbReference>
<keyword evidence="2" id="KW-1185">Reference proteome</keyword>
<accession>A0A261TR77</accession>
<proteinExistence type="predicted"/>